<feature type="domain" description="CS" evidence="6">
    <location>
        <begin position="155"/>
        <end position="244"/>
    </location>
</feature>
<evidence type="ECO:0000313" key="8">
    <source>
        <dbReference type="Proteomes" id="UP000009131"/>
    </source>
</evidence>
<evidence type="ECO:0000256" key="4">
    <source>
        <dbReference type="ARBA" id="ARBA00068398"/>
    </source>
</evidence>
<dbReference type="Gene3D" id="2.60.40.790">
    <property type="match status" value="1"/>
</dbReference>
<dbReference type="Proteomes" id="UP000009131">
    <property type="component" value="Unassembled WGS sequence"/>
</dbReference>
<evidence type="ECO:0000256" key="3">
    <source>
        <dbReference type="ARBA" id="ARBA00059400"/>
    </source>
</evidence>
<comment type="caution">
    <text evidence="7">The sequence shown here is derived from an EMBL/GenBank/DDBJ whole genome shotgun (WGS) entry which is preliminary data.</text>
</comment>
<dbReference type="PANTHER" id="PTHR12356:SF3">
    <property type="entry name" value="NUCLEAR MIGRATION PROTEIN NUDC"/>
    <property type="match status" value="1"/>
</dbReference>
<protein>
    <recommendedName>
        <fullName evidence="4">Nuclear movement protein nudC</fullName>
    </recommendedName>
</protein>
<evidence type="ECO:0000259" key="6">
    <source>
        <dbReference type="PROSITE" id="PS51203"/>
    </source>
</evidence>
<dbReference type="Pfam" id="PF04969">
    <property type="entry name" value="CS"/>
    <property type="match status" value="1"/>
</dbReference>
<evidence type="ECO:0000256" key="1">
    <source>
        <dbReference type="ARBA" id="ARBA00004496"/>
    </source>
</evidence>
<dbReference type="RefSeq" id="XP_014566521.1">
    <property type="nucleotide sequence ID" value="XM_014711035.1"/>
</dbReference>
<sequence>MFEHDELLTSGCRLWRWEIVRYGAERAAVWLGRLVSSGSALRARAEVAVVDRGRLDDLIGTRRQIEAIARLHGVCAEGEGEREGCGQGDSASSETLLRSIIRLRAFAPSAAGYLSASDNLMSAIKKLSVAEYDALSPEEQKAHDAERKRLEDEGQASLPYTWRQTLGEVDLIIPVPVGTRARDLTVDIKKTRLKVGLKGKEPIIDGELCKEIKLDDSTWSLDDQKEIGLHLEKVSQMGWWDCVIKGGPTIDTTKINPENSKLSELDGETRAMVEKMMFDNQQKQMGKPTSDEQKKHEMLRKFQDAHPEMDFSNAKMS</sequence>
<comment type="function">
    <text evidence="3">Required for nuclear movement. May interact between microtubules and nuclei and/or may be involved in the generation of force used to move nuclei during interphase.</text>
</comment>
<organism evidence="7 8">
    <name type="scientific">Mixia osmundae (strain CBS 9802 / IAM 14324 / JCM 22182 / KY 12970)</name>
    <dbReference type="NCBI Taxonomy" id="764103"/>
    <lineage>
        <taxon>Eukaryota</taxon>
        <taxon>Fungi</taxon>
        <taxon>Dikarya</taxon>
        <taxon>Basidiomycota</taxon>
        <taxon>Pucciniomycotina</taxon>
        <taxon>Mixiomycetes</taxon>
        <taxon>Mixiales</taxon>
        <taxon>Mixiaceae</taxon>
        <taxon>Mixia</taxon>
    </lineage>
</organism>
<dbReference type="CDD" id="cd06467">
    <property type="entry name" value="p23_NUDC_like"/>
    <property type="match status" value="1"/>
</dbReference>
<dbReference type="PROSITE" id="PS51203">
    <property type="entry name" value="CS"/>
    <property type="match status" value="1"/>
</dbReference>
<dbReference type="AlphaFoldDB" id="G7DSL5"/>
<dbReference type="PANTHER" id="PTHR12356">
    <property type="entry name" value="NUCLEAR MOVEMENT PROTEIN NUDC"/>
    <property type="match status" value="1"/>
</dbReference>
<feature type="compositionally biased region" description="Basic and acidic residues" evidence="5">
    <location>
        <begin position="289"/>
        <end position="309"/>
    </location>
</feature>
<accession>G7DSL5</accession>
<dbReference type="InParanoid" id="G7DSL5"/>
<comment type="subcellular location">
    <subcellularLocation>
        <location evidence="1">Cytoplasm</location>
    </subcellularLocation>
</comment>
<evidence type="ECO:0000256" key="2">
    <source>
        <dbReference type="ARBA" id="ARBA00022490"/>
    </source>
</evidence>
<dbReference type="GO" id="GO:0005737">
    <property type="term" value="C:cytoplasm"/>
    <property type="evidence" value="ECO:0007669"/>
    <property type="project" value="UniProtKB-SubCell"/>
</dbReference>
<evidence type="ECO:0000256" key="5">
    <source>
        <dbReference type="SAM" id="MobiDB-lite"/>
    </source>
</evidence>
<dbReference type="OrthoDB" id="416217at2759"/>
<dbReference type="eggNOG" id="KOG2265">
    <property type="taxonomic scope" value="Eukaryota"/>
</dbReference>
<reference evidence="7 8" key="1">
    <citation type="journal article" date="2011" name="J. Gen. Appl. Microbiol.">
        <title>Draft genome sequencing of the enigmatic basidiomycete Mixia osmundae.</title>
        <authorList>
            <person name="Nishida H."/>
            <person name="Nagatsuka Y."/>
            <person name="Sugiyama J."/>
        </authorList>
    </citation>
    <scope>NUCLEOTIDE SEQUENCE [LARGE SCALE GENOMIC DNA]</scope>
    <source>
        <strain evidence="8">CBS 9802 / IAM 14324 / JCM 22182 / KY 12970</strain>
    </source>
</reference>
<keyword evidence="8" id="KW-1185">Reference proteome</keyword>
<dbReference type="GO" id="GO:0051082">
    <property type="term" value="F:unfolded protein binding"/>
    <property type="evidence" value="ECO:0007669"/>
    <property type="project" value="TreeGrafter"/>
</dbReference>
<name>G7DSL5_MIXOS</name>
<dbReference type="SUPFAM" id="SSF49764">
    <property type="entry name" value="HSP20-like chaperones"/>
    <property type="match status" value="1"/>
</dbReference>
<reference evidence="7 8" key="2">
    <citation type="journal article" date="2012" name="Open Biol.">
        <title>Characteristics of nucleosomes and linker DNA regions on the genome of the basidiomycete Mixia osmundae revealed by mono- and dinucleosome mapping.</title>
        <authorList>
            <person name="Nishida H."/>
            <person name="Kondo S."/>
            <person name="Matsumoto T."/>
            <person name="Suzuki Y."/>
            <person name="Yoshikawa H."/>
            <person name="Taylor T.D."/>
            <person name="Sugiyama J."/>
        </authorList>
    </citation>
    <scope>NUCLEOTIDE SEQUENCE [LARGE SCALE GENOMIC DNA]</scope>
    <source>
        <strain evidence="8">CBS 9802 / IAM 14324 / JCM 22182 / KY 12970</strain>
    </source>
</reference>
<dbReference type="GO" id="GO:0006457">
    <property type="term" value="P:protein folding"/>
    <property type="evidence" value="ECO:0007669"/>
    <property type="project" value="TreeGrafter"/>
</dbReference>
<dbReference type="HOGENOM" id="CLU_047332_2_0_1"/>
<dbReference type="InterPro" id="IPR008978">
    <property type="entry name" value="HSP20-like_chaperone"/>
</dbReference>
<gene>
    <name evidence="7" type="primary">Mo00219</name>
    <name evidence="7" type="ORF">E5Q_00219</name>
</gene>
<feature type="region of interest" description="Disordered" evidence="5">
    <location>
        <begin position="279"/>
        <end position="317"/>
    </location>
</feature>
<proteinExistence type="predicted"/>
<dbReference type="STRING" id="764103.G7DSL5"/>
<dbReference type="FunFam" id="2.60.40.790:FF:000001">
    <property type="entry name" value="Nuclear migration protein nudC"/>
    <property type="match status" value="1"/>
</dbReference>
<keyword evidence="2" id="KW-0963">Cytoplasm</keyword>
<dbReference type="InterPro" id="IPR037898">
    <property type="entry name" value="NudC_fam"/>
</dbReference>
<dbReference type="InterPro" id="IPR007052">
    <property type="entry name" value="CS_dom"/>
</dbReference>
<dbReference type="EMBL" id="BABT02000007">
    <property type="protein sequence ID" value="GAA93575.1"/>
    <property type="molecule type" value="Genomic_DNA"/>
</dbReference>
<evidence type="ECO:0000313" key="7">
    <source>
        <dbReference type="EMBL" id="GAA93575.1"/>
    </source>
</evidence>